<dbReference type="OrthoDB" id="1517790at2759"/>
<keyword evidence="1" id="KW-0433">Leucine-rich repeat</keyword>
<feature type="non-terminal residue" evidence="3">
    <location>
        <position position="459"/>
    </location>
</feature>
<keyword evidence="2" id="KW-0677">Repeat</keyword>
<gene>
    <name evidence="3" type="ORF">CANARDRAFT_179465</name>
</gene>
<dbReference type="InterPro" id="IPR050836">
    <property type="entry name" value="SDS22/Internalin_LRR"/>
</dbReference>
<dbReference type="Pfam" id="PF13855">
    <property type="entry name" value="LRR_8"/>
    <property type="match status" value="1"/>
</dbReference>
<dbReference type="AlphaFoldDB" id="A0A1E4T130"/>
<evidence type="ECO:0000313" key="4">
    <source>
        <dbReference type="Proteomes" id="UP000094801"/>
    </source>
</evidence>
<feature type="non-terminal residue" evidence="3">
    <location>
        <position position="1"/>
    </location>
</feature>
<dbReference type="SUPFAM" id="SSF52075">
    <property type="entry name" value="Outer arm dynein light chain 1"/>
    <property type="match status" value="1"/>
</dbReference>
<dbReference type="PANTHER" id="PTHR46652:SF3">
    <property type="entry name" value="LEUCINE-RICH REPEAT-CONTAINING PROTEIN 9"/>
    <property type="match status" value="1"/>
</dbReference>
<dbReference type="STRING" id="983967.A0A1E4T130"/>
<reference evidence="4" key="1">
    <citation type="submission" date="2016-04" db="EMBL/GenBank/DDBJ databases">
        <title>Comparative genomics of biotechnologically important yeasts.</title>
        <authorList>
            <consortium name="DOE Joint Genome Institute"/>
            <person name="Riley R."/>
            <person name="Haridas S."/>
            <person name="Wolfe K.H."/>
            <person name="Lopes M.R."/>
            <person name="Hittinger C.T."/>
            <person name="Goker M."/>
            <person name="Salamov A."/>
            <person name="Wisecaver J."/>
            <person name="Long T.M."/>
            <person name="Aerts A.L."/>
            <person name="Barry K."/>
            <person name="Choi C."/>
            <person name="Clum A."/>
            <person name="Coughlan A.Y."/>
            <person name="Deshpande S."/>
            <person name="Douglass A.P."/>
            <person name="Hanson S.J."/>
            <person name="Klenk H.-P."/>
            <person name="Labutti K."/>
            <person name="Lapidus A."/>
            <person name="Lindquist E."/>
            <person name="Lipzen A."/>
            <person name="Meier-Kolthoff J.P."/>
            <person name="Ohm R.A."/>
            <person name="Otillar R.P."/>
            <person name="Pangilinan J."/>
            <person name="Peng Y."/>
            <person name="Rokas A."/>
            <person name="Rosa C.A."/>
            <person name="Scheuner C."/>
            <person name="Sibirny A.A."/>
            <person name="Slot J.C."/>
            <person name="Stielow J.B."/>
            <person name="Sun H."/>
            <person name="Kurtzman C.P."/>
            <person name="Blackwell M."/>
            <person name="Grigoriev I.V."/>
            <person name="Jeffries T.W."/>
        </authorList>
    </citation>
    <scope>NUCLEOTIDE SEQUENCE [LARGE SCALE GENOMIC DNA]</scope>
    <source>
        <strain evidence="4">NRRL YB-2248</strain>
    </source>
</reference>
<dbReference type="Proteomes" id="UP000094801">
    <property type="component" value="Unassembled WGS sequence"/>
</dbReference>
<evidence type="ECO:0000313" key="3">
    <source>
        <dbReference type="EMBL" id="ODV85440.1"/>
    </source>
</evidence>
<evidence type="ECO:0000256" key="2">
    <source>
        <dbReference type="ARBA" id="ARBA00022737"/>
    </source>
</evidence>
<dbReference type="EMBL" id="KV453852">
    <property type="protein sequence ID" value="ODV85440.1"/>
    <property type="molecule type" value="Genomic_DNA"/>
</dbReference>
<organism evidence="3 4">
    <name type="scientific">[Candida] arabinofermentans NRRL YB-2248</name>
    <dbReference type="NCBI Taxonomy" id="983967"/>
    <lineage>
        <taxon>Eukaryota</taxon>
        <taxon>Fungi</taxon>
        <taxon>Dikarya</taxon>
        <taxon>Ascomycota</taxon>
        <taxon>Saccharomycotina</taxon>
        <taxon>Pichiomycetes</taxon>
        <taxon>Pichiales</taxon>
        <taxon>Pichiaceae</taxon>
        <taxon>Ogataea</taxon>
        <taxon>Ogataea/Candida clade</taxon>
    </lineage>
</organism>
<proteinExistence type="predicted"/>
<dbReference type="SMART" id="SM00369">
    <property type="entry name" value="LRR_TYP"/>
    <property type="match status" value="2"/>
</dbReference>
<accession>A0A1E4T130</accession>
<dbReference type="PROSITE" id="PS51450">
    <property type="entry name" value="LRR"/>
    <property type="match status" value="1"/>
</dbReference>
<protein>
    <submittedName>
        <fullName evidence="3">Uncharacterized protein</fullName>
    </submittedName>
</protein>
<dbReference type="InterPro" id="IPR032675">
    <property type="entry name" value="LRR_dom_sf"/>
</dbReference>
<sequence>LTDFELENDKKTMKSASNNYIPSSPTSPIFSFSQSTLINEPISRNSSSLAEPLRKRQKRTLLLPENSNLFILRPQSSILQQQQQQSTAPHEQLALDRDGRVYGILLQDSTFPDGYSPKLYDDPTYFVVKNTTVASRRASELITSLFDRDPDERNIKYDLKLEDLGLSSLPEQIADFEDLVVYGTNGIIKPTLHVHASHNELRSITPKLFEITGLEVLTLRDNKIARVPGFIENLKSLKSLNLSNNKIKFLPHNILKMSSLQILRIRPNPLIEASSITVKSEIDPLKLQLHDDTPFKTGDGELRYVGKLHYIKKTATKLPVSAFALSRNLSTLQERSDSVMFSSFDSDSTSNGNPNEKSNWSPRLTELCLRSISQYLVSQSELIRWKSAAPERIFKLSIKALINGSNGDPCGYCNCIVIEPFAELMEFWDFKDAVSIPIKRRFCSRRCSTIWTDKIQLVL</sequence>
<keyword evidence="4" id="KW-1185">Reference proteome</keyword>
<dbReference type="InterPro" id="IPR001611">
    <property type="entry name" value="Leu-rich_rpt"/>
</dbReference>
<dbReference type="Gene3D" id="3.80.10.10">
    <property type="entry name" value="Ribonuclease Inhibitor"/>
    <property type="match status" value="1"/>
</dbReference>
<dbReference type="InterPro" id="IPR003591">
    <property type="entry name" value="Leu-rich_rpt_typical-subtyp"/>
</dbReference>
<dbReference type="PANTHER" id="PTHR46652">
    <property type="entry name" value="LEUCINE-RICH REPEAT AND IQ DOMAIN-CONTAINING PROTEIN 1-RELATED"/>
    <property type="match status" value="1"/>
</dbReference>
<evidence type="ECO:0000256" key="1">
    <source>
        <dbReference type="ARBA" id="ARBA00022614"/>
    </source>
</evidence>
<name>A0A1E4T130_9ASCO</name>